<evidence type="ECO:0000256" key="2">
    <source>
        <dbReference type="ARBA" id="ARBA00023157"/>
    </source>
</evidence>
<dbReference type="EMBL" id="OU015569">
    <property type="protein sequence ID" value="CAG5097368.1"/>
    <property type="molecule type" value="Genomic_DNA"/>
</dbReference>
<organism evidence="3 4">
    <name type="scientific">Oikopleura dioica</name>
    <name type="common">Tunicate</name>
    <dbReference type="NCBI Taxonomy" id="34765"/>
    <lineage>
        <taxon>Eukaryota</taxon>
        <taxon>Metazoa</taxon>
        <taxon>Chordata</taxon>
        <taxon>Tunicata</taxon>
        <taxon>Appendicularia</taxon>
        <taxon>Copelata</taxon>
        <taxon>Oikopleuridae</taxon>
        <taxon>Oikopleura</taxon>
    </lineage>
</organism>
<dbReference type="InterPro" id="IPR036383">
    <property type="entry name" value="TSP1_rpt_sf"/>
</dbReference>
<dbReference type="PANTHER" id="PTHR22906">
    <property type="entry name" value="PROPERDIN"/>
    <property type="match status" value="1"/>
</dbReference>
<accession>A0ABN7SFM4</accession>
<proteinExistence type="predicted"/>
<dbReference type="InterPro" id="IPR052065">
    <property type="entry name" value="Compl_asym_regulator"/>
</dbReference>
<dbReference type="Proteomes" id="UP001158576">
    <property type="component" value="Chromosome XSR"/>
</dbReference>
<dbReference type="PROSITE" id="PS50092">
    <property type="entry name" value="TSP1"/>
    <property type="match status" value="2"/>
</dbReference>
<dbReference type="PANTHER" id="PTHR22906:SF21">
    <property type="entry name" value="SEMA DOMAIN-CONTAINING PROTEIN"/>
    <property type="match status" value="1"/>
</dbReference>
<dbReference type="Pfam" id="PF00090">
    <property type="entry name" value="TSP_1"/>
    <property type="match status" value="3"/>
</dbReference>
<keyword evidence="2" id="KW-1015">Disulfide bond</keyword>
<evidence type="ECO:0000313" key="4">
    <source>
        <dbReference type="Proteomes" id="UP001158576"/>
    </source>
</evidence>
<dbReference type="InterPro" id="IPR000884">
    <property type="entry name" value="TSP1_rpt"/>
</dbReference>
<protein>
    <submittedName>
        <fullName evidence="3">Oidioi.mRNA.OKI2018_I69.XSR.g15047.t1.cds</fullName>
    </submittedName>
</protein>
<gene>
    <name evidence="3" type="ORF">OKIOD_LOCUS6605</name>
</gene>
<evidence type="ECO:0000313" key="3">
    <source>
        <dbReference type="EMBL" id="CAG5097368.1"/>
    </source>
</evidence>
<name>A0ABN7SFM4_OIKDI</name>
<sequence length="1327" mass="147804">MSRGSVNGEVPPELAALESVDYENFPLRTIISGGFWTEWSELHLTGDAATRKRDHEQECKDKFNDFSNEVRKFRICTYPDSNNWKGSIAGGISWYEGPDALEFRDVLDKPAGYFSVGTEPNARDDWRNIQPKELTVFNQAIVSNYASTSPLCDPSIHAIAELCLDLFWKGDKQCFEAPLSLFDVQTVNNNICQFKSLADACGEDINNFDPAVPNAELKRLSIEATKQAILDNYSAEDVGASKFSFLDQTDAGQPTKYTMELTRTDTFTKPNPCPVIYEWSTWDCSCPYSTNDLALPKCLCDAQGNSIRRRFQVCIPGSVLVDIDDLTGDDVREPVSCNIYKNKAQVCDGDGRGFDLGYNTANPLNADFSLFSQADFDDFQQNCGGGSTEKDALNNDICVIIKRYYPFNQNVQLPILFDDCLDVPMSSSTGDIQFVFGVNEQRQQNQQCPSVPQWTEWTEVGCTGNCAAEGRKRFTRQCKDANGIVVDAALYKAEDCGCKPETNFVIPADATAYPDGYYEEKCAECCPRWHSCTPTPQQGTLGQPDFVAAVTCQFDNDFVQGANFYLPATIARVCRETNPDQCGNTIISEDLRCMCKPPESNNWLTAVWNDGNTYDLCPVNLGAERLQLTSRYFGVVNRDCGFECCAEWSQWTEWSVCAQNDACHDCNTAFVSTNTRTRESSCGCAADNMDERLRRCNVNTEDELRKVQTLPCTDYTCCPEYCLGTFSVCSEDCRNATVDAAGICSADPVEKEAKFDQCCRKQFVGGNPSSISQEICDNAGLVVDETRTQTATCDDFEFCCKFDDWSEWSECALDNGLSCPRFKEKGRKHRTRNPICGDKDVCGTDEHCLEEESCDIDCNPWSGWSCWSECSKSCGGEGLRSRVRKCTDDMIGSKSCPCNLGNVGHDTVCAANQGVCDVSGSATWLQAVGRNEHQIDDGGFIEVESCGSESTCPYWRTKDLLDRGSGHDWSEWGSIGRLGVWVNGRCSSTCGEGVQTRQRECVSVSADGSVINHPHEMCAGEPPMASAEDEIERPCNLGPCEGCEPWTQWTCPSCFNIGVKAKDIFATRKRTCEDQIEVEEGPSCLDLGLELPELMCPEWQDWKPARGLRGECSCLTNTFIEERLCTAYDIKTGKPMCPGEMERRSPCVPTNCPRLGDWTAWEKCSGGTKSRVRACKDPSDNENINSFLCPEDRLTQVVACSSSRSEQFTIAMNVDERPSDEGIIQRVKDALMKEFIKEDFSLESFIDEVDVEISRNDDGEYIAKVNYEYYKPEDDDMEKSLMFALENVARNTLEEYKEPVGVNPSDGASFSYLCSTVFATVMILTLF</sequence>
<dbReference type="Gene3D" id="2.20.100.10">
    <property type="entry name" value="Thrombospondin type-1 (TSP1) repeat"/>
    <property type="match status" value="2"/>
</dbReference>
<evidence type="ECO:0000256" key="1">
    <source>
        <dbReference type="ARBA" id="ARBA00022737"/>
    </source>
</evidence>
<dbReference type="SUPFAM" id="SSF82895">
    <property type="entry name" value="TSP-1 type 1 repeat"/>
    <property type="match status" value="3"/>
</dbReference>
<dbReference type="SMART" id="SM00209">
    <property type="entry name" value="TSP1"/>
    <property type="match status" value="3"/>
</dbReference>
<keyword evidence="1" id="KW-0677">Repeat</keyword>
<reference evidence="3 4" key="1">
    <citation type="submission" date="2021-04" db="EMBL/GenBank/DDBJ databases">
        <authorList>
            <person name="Bliznina A."/>
        </authorList>
    </citation>
    <scope>NUCLEOTIDE SEQUENCE [LARGE SCALE GENOMIC DNA]</scope>
</reference>
<keyword evidence="4" id="KW-1185">Reference proteome</keyword>